<dbReference type="Pfam" id="PF17042">
    <property type="entry name" value="NBD_C"/>
    <property type="match status" value="1"/>
</dbReference>
<organism evidence="2 3">
    <name type="scientific">Bradyrhizobium archetypum</name>
    <dbReference type="NCBI Taxonomy" id="2721160"/>
    <lineage>
        <taxon>Bacteria</taxon>
        <taxon>Pseudomonadati</taxon>
        <taxon>Pseudomonadota</taxon>
        <taxon>Alphaproteobacteria</taxon>
        <taxon>Hyphomicrobiales</taxon>
        <taxon>Nitrobacteraceae</taxon>
        <taxon>Bradyrhizobium</taxon>
    </lineage>
</organism>
<evidence type="ECO:0000313" key="3">
    <source>
        <dbReference type="Proteomes" id="UP000528734"/>
    </source>
</evidence>
<name>A0A7Y4M125_9BRAD</name>
<protein>
    <recommendedName>
        <fullName evidence="1">Four-carbon acid sugar kinase nucleotide binding domain-containing protein</fullName>
    </recommendedName>
</protein>
<dbReference type="InterPro" id="IPR042213">
    <property type="entry name" value="NBD_C_sf"/>
</dbReference>
<dbReference type="Gene3D" id="3.40.980.20">
    <property type="entry name" value="Four-carbon acid sugar kinase, nucleotide binding domain"/>
    <property type="match status" value="1"/>
</dbReference>
<dbReference type="RefSeq" id="WP_171708819.1">
    <property type="nucleotide sequence ID" value="NZ_JAAVLW010000002.1"/>
</dbReference>
<evidence type="ECO:0000313" key="2">
    <source>
        <dbReference type="EMBL" id="NOJ45929.1"/>
    </source>
</evidence>
<sequence length="109" mass="11145">MDSNQTPDPGIFSRKMISLRGVAGLGRALDGILQATRLQRAVLAGGDTSGHALQAMAVYALSAIAPLVSGAPLCRAASDREHANLEIALKGGQAGGDDLFCLARDGMAI</sequence>
<dbReference type="EMBL" id="JAAVLW010000002">
    <property type="protein sequence ID" value="NOJ45929.1"/>
    <property type="molecule type" value="Genomic_DNA"/>
</dbReference>
<dbReference type="SUPFAM" id="SSF142764">
    <property type="entry name" value="YgbK-like"/>
    <property type="match status" value="1"/>
</dbReference>
<gene>
    <name evidence="2" type="ORF">HCN50_06620</name>
</gene>
<comment type="caution">
    <text evidence="2">The sequence shown here is derived from an EMBL/GenBank/DDBJ whole genome shotgun (WGS) entry which is preliminary data.</text>
</comment>
<feature type="domain" description="Four-carbon acid sugar kinase nucleotide binding" evidence="1">
    <location>
        <begin position="24"/>
        <end position="100"/>
    </location>
</feature>
<evidence type="ECO:0000259" key="1">
    <source>
        <dbReference type="Pfam" id="PF17042"/>
    </source>
</evidence>
<dbReference type="AlphaFoldDB" id="A0A7Y4M125"/>
<reference evidence="2 3" key="1">
    <citation type="submission" date="2020-03" db="EMBL/GenBank/DDBJ databases">
        <title>Bradyrhizobium diversity isolated from nodules of Muelleranthus trifoliolatus.</title>
        <authorList>
            <person name="Klepa M."/>
            <person name="Helene L."/>
            <person name="Hungria M."/>
        </authorList>
    </citation>
    <scope>NUCLEOTIDE SEQUENCE [LARGE SCALE GENOMIC DNA]</scope>
    <source>
        <strain evidence="2 3">WSM 1744</strain>
    </source>
</reference>
<proteinExistence type="predicted"/>
<dbReference type="Proteomes" id="UP000528734">
    <property type="component" value="Unassembled WGS sequence"/>
</dbReference>
<keyword evidence="3" id="KW-1185">Reference proteome</keyword>
<dbReference type="InterPro" id="IPR031475">
    <property type="entry name" value="NBD_C"/>
</dbReference>
<accession>A0A7Y4M125</accession>